<dbReference type="EMBL" id="JAOTIF010000002">
    <property type="protein sequence ID" value="MCU7548377.1"/>
    <property type="molecule type" value="Genomic_DNA"/>
</dbReference>
<evidence type="ECO:0000256" key="7">
    <source>
        <dbReference type="HAMAP-Rule" id="MF_00270"/>
    </source>
</evidence>
<evidence type="ECO:0000256" key="8">
    <source>
        <dbReference type="RuleBase" id="RU003910"/>
    </source>
</evidence>
<comment type="similarity">
    <text evidence="1 7 8">Belongs to the bacterial ribosomal protein bS18 family.</text>
</comment>
<keyword evidence="4 7" id="KW-0689">Ribosomal protein</keyword>
<comment type="caution">
    <text evidence="9">The sequence shown here is derived from an EMBL/GenBank/DDBJ whole genome shotgun (WGS) entry which is preliminary data.</text>
</comment>
<dbReference type="RefSeq" id="WP_279295825.1">
    <property type="nucleotide sequence ID" value="NZ_JAOTIF010000002.1"/>
</dbReference>
<dbReference type="InterPro" id="IPR036870">
    <property type="entry name" value="Ribosomal_bS18_sf"/>
</dbReference>
<dbReference type="HAMAP" id="MF_00270">
    <property type="entry name" value="Ribosomal_bS18"/>
    <property type="match status" value="1"/>
</dbReference>
<keyword evidence="3 7" id="KW-0694">RNA-binding</keyword>
<dbReference type="InterPro" id="IPR001648">
    <property type="entry name" value="Ribosomal_bS18"/>
</dbReference>
<evidence type="ECO:0000313" key="9">
    <source>
        <dbReference type="EMBL" id="MCU7548377.1"/>
    </source>
</evidence>
<dbReference type="PANTHER" id="PTHR13479:SF40">
    <property type="entry name" value="SMALL RIBOSOMAL SUBUNIT PROTEIN BS18M"/>
    <property type="match status" value="1"/>
</dbReference>
<evidence type="ECO:0000256" key="2">
    <source>
        <dbReference type="ARBA" id="ARBA00022730"/>
    </source>
</evidence>
<dbReference type="Gene3D" id="4.10.640.10">
    <property type="entry name" value="Ribosomal protein S18"/>
    <property type="match status" value="1"/>
</dbReference>
<dbReference type="GO" id="GO:0006412">
    <property type="term" value="P:translation"/>
    <property type="evidence" value="ECO:0007669"/>
    <property type="project" value="UniProtKB-UniRule"/>
</dbReference>
<evidence type="ECO:0000256" key="6">
    <source>
        <dbReference type="ARBA" id="ARBA00035141"/>
    </source>
</evidence>
<dbReference type="NCBIfam" id="TIGR00165">
    <property type="entry name" value="S18"/>
    <property type="match status" value="1"/>
</dbReference>
<organism evidence="9 10">
    <name type="scientific">Paraflavisolibacter caeni</name>
    <dbReference type="NCBI Taxonomy" id="2982496"/>
    <lineage>
        <taxon>Bacteria</taxon>
        <taxon>Pseudomonadati</taxon>
        <taxon>Bacteroidota</taxon>
        <taxon>Chitinophagia</taxon>
        <taxon>Chitinophagales</taxon>
        <taxon>Chitinophagaceae</taxon>
        <taxon>Paraflavisolibacter</taxon>
    </lineage>
</organism>
<evidence type="ECO:0000256" key="3">
    <source>
        <dbReference type="ARBA" id="ARBA00022884"/>
    </source>
</evidence>
<dbReference type="PROSITE" id="PS00057">
    <property type="entry name" value="RIBOSOMAL_S18"/>
    <property type="match status" value="1"/>
</dbReference>
<comment type="subunit">
    <text evidence="7">Part of the 30S ribosomal subunit. Forms a tight heterodimer with protein bS6.</text>
</comment>
<reference evidence="9" key="1">
    <citation type="submission" date="2022-09" db="EMBL/GenBank/DDBJ databases">
        <authorList>
            <person name="Yuan C."/>
            <person name="Ke Z."/>
        </authorList>
    </citation>
    <scope>NUCLEOTIDE SEQUENCE</scope>
    <source>
        <strain evidence="9">LB-8</strain>
    </source>
</reference>
<dbReference type="FunFam" id="4.10.640.10:FF:000004">
    <property type="entry name" value="30S ribosomal protein S18"/>
    <property type="match status" value="1"/>
</dbReference>
<protein>
    <recommendedName>
        <fullName evidence="6 7">Small ribosomal subunit protein bS18</fullName>
    </recommendedName>
</protein>
<dbReference type="AlphaFoldDB" id="A0A9X3BGU4"/>
<evidence type="ECO:0000256" key="1">
    <source>
        <dbReference type="ARBA" id="ARBA00005589"/>
    </source>
</evidence>
<gene>
    <name evidence="7 9" type="primary">rpsR</name>
    <name evidence="9" type="ORF">OCK74_04585</name>
</gene>
<dbReference type="Proteomes" id="UP001155483">
    <property type="component" value="Unassembled WGS sequence"/>
</dbReference>
<comment type="function">
    <text evidence="7">Binds as a heterodimer with protein bS6 to the central domain of the 16S rRNA, where it helps stabilize the platform of the 30S subunit.</text>
</comment>
<sequence length="88" mass="10475">MAKANEIKYLTAIKSEKRPKKFCRFKKYGIRYIDYKDVEFLKKFLNEQGKLLPRRITGNSLKYQRKVSDAVKKARQMALLPYVTDLLK</sequence>
<dbReference type="InterPro" id="IPR018275">
    <property type="entry name" value="Ribosomal_bS18_CS"/>
</dbReference>
<dbReference type="GO" id="GO:0003735">
    <property type="term" value="F:structural constituent of ribosome"/>
    <property type="evidence" value="ECO:0007669"/>
    <property type="project" value="InterPro"/>
</dbReference>
<dbReference type="GO" id="GO:0022627">
    <property type="term" value="C:cytosolic small ribosomal subunit"/>
    <property type="evidence" value="ECO:0007669"/>
    <property type="project" value="TreeGrafter"/>
</dbReference>
<accession>A0A9X3BGU4</accession>
<keyword evidence="5 7" id="KW-0687">Ribonucleoprotein</keyword>
<dbReference type="PRINTS" id="PR00974">
    <property type="entry name" value="RIBOSOMALS18"/>
</dbReference>
<reference evidence="9" key="2">
    <citation type="submission" date="2023-04" db="EMBL/GenBank/DDBJ databases">
        <title>Paracnuella aquatica gen. nov., sp. nov., a member of the family Chitinophagaceae isolated from a hot spring.</title>
        <authorList>
            <person name="Wang C."/>
        </authorList>
    </citation>
    <scope>NUCLEOTIDE SEQUENCE</scope>
    <source>
        <strain evidence="9">LB-8</strain>
    </source>
</reference>
<keyword evidence="10" id="KW-1185">Reference proteome</keyword>
<keyword evidence="2 7" id="KW-0699">rRNA-binding</keyword>
<name>A0A9X3BGU4_9BACT</name>
<evidence type="ECO:0000313" key="10">
    <source>
        <dbReference type="Proteomes" id="UP001155483"/>
    </source>
</evidence>
<dbReference type="SUPFAM" id="SSF46911">
    <property type="entry name" value="Ribosomal protein S18"/>
    <property type="match status" value="1"/>
</dbReference>
<dbReference type="PANTHER" id="PTHR13479">
    <property type="entry name" value="30S RIBOSOMAL PROTEIN S18"/>
    <property type="match status" value="1"/>
</dbReference>
<evidence type="ECO:0000256" key="5">
    <source>
        <dbReference type="ARBA" id="ARBA00023274"/>
    </source>
</evidence>
<proteinExistence type="inferred from homology"/>
<dbReference type="Pfam" id="PF01084">
    <property type="entry name" value="Ribosomal_S18"/>
    <property type="match status" value="1"/>
</dbReference>
<dbReference type="GO" id="GO:0070181">
    <property type="term" value="F:small ribosomal subunit rRNA binding"/>
    <property type="evidence" value="ECO:0007669"/>
    <property type="project" value="TreeGrafter"/>
</dbReference>
<evidence type="ECO:0000256" key="4">
    <source>
        <dbReference type="ARBA" id="ARBA00022980"/>
    </source>
</evidence>